<keyword evidence="3" id="KW-0472">Membrane</keyword>
<reference evidence="4 5" key="1">
    <citation type="submission" date="2019-02" db="EMBL/GenBank/DDBJ databases">
        <title>Deep-cultivation of Planctomycetes and their phenomic and genomic characterization uncovers novel biology.</title>
        <authorList>
            <person name="Wiegand S."/>
            <person name="Jogler M."/>
            <person name="Boedeker C."/>
            <person name="Pinto D."/>
            <person name="Vollmers J."/>
            <person name="Rivas-Marin E."/>
            <person name="Kohn T."/>
            <person name="Peeters S.H."/>
            <person name="Heuer A."/>
            <person name="Rast P."/>
            <person name="Oberbeckmann S."/>
            <person name="Bunk B."/>
            <person name="Jeske O."/>
            <person name="Meyerdierks A."/>
            <person name="Storesund J.E."/>
            <person name="Kallscheuer N."/>
            <person name="Luecker S."/>
            <person name="Lage O.M."/>
            <person name="Pohl T."/>
            <person name="Merkel B.J."/>
            <person name="Hornburger P."/>
            <person name="Mueller R.-W."/>
            <person name="Bruemmer F."/>
            <person name="Labrenz M."/>
            <person name="Spormann A.M."/>
            <person name="Op den Camp H."/>
            <person name="Overmann J."/>
            <person name="Amann R."/>
            <person name="Jetten M.S.M."/>
            <person name="Mascher T."/>
            <person name="Medema M.H."/>
            <person name="Devos D.P."/>
            <person name="Kaster A.-K."/>
            <person name="Ovreas L."/>
            <person name="Rohde M."/>
            <person name="Galperin M.Y."/>
            <person name="Jogler C."/>
        </authorList>
    </citation>
    <scope>NUCLEOTIDE SEQUENCE [LARGE SCALE GENOMIC DNA]</scope>
    <source>
        <strain evidence="4 5">EC9</strain>
    </source>
</reference>
<keyword evidence="3" id="KW-1133">Transmembrane helix</keyword>
<dbReference type="OrthoDB" id="219309at2"/>
<dbReference type="KEGG" id="ruv:EC9_24880"/>
<feature type="compositionally biased region" description="Basic and acidic residues" evidence="2">
    <location>
        <begin position="1487"/>
        <end position="1531"/>
    </location>
</feature>
<evidence type="ECO:0000256" key="1">
    <source>
        <dbReference type="SAM" id="Coils"/>
    </source>
</evidence>
<feature type="compositionally biased region" description="Basic and acidic residues" evidence="2">
    <location>
        <begin position="1087"/>
        <end position="1098"/>
    </location>
</feature>
<feature type="coiled-coil region" evidence="1">
    <location>
        <begin position="1227"/>
        <end position="1261"/>
    </location>
</feature>
<evidence type="ECO:0000256" key="2">
    <source>
        <dbReference type="SAM" id="MobiDB-lite"/>
    </source>
</evidence>
<feature type="compositionally biased region" description="Low complexity" evidence="2">
    <location>
        <begin position="1837"/>
        <end position="1851"/>
    </location>
</feature>
<feature type="compositionally biased region" description="Polar residues" evidence="2">
    <location>
        <begin position="1353"/>
        <end position="1376"/>
    </location>
</feature>
<feature type="compositionally biased region" description="Polar residues" evidence="2">
    <location>
        <begin position="1804"/>
        <end position="1817"/>
    </location>
</feature>
<feature type="compositionally biased region" description="Basic and acidic residues" evidence="2">
    <location>
        <begin position="1339"/>
        <end position="1352"/>
    </location>
</feature>
<feature type="region of interest" description="Disordered" evidence="2">
    <location>
        <begin position="1059"/>
        <end position="1098"/>
    </location>
</feature>
<feature type="compositionally biased region" description="Basic and acidic residues" evidence="2">
    <location>
        <begin position="1913"/>
        <end position="1922"/>
    </location>
</feature>
<organism evidence="4 5">
    <name type="scientific">Rosistilla ulvae</name>
    <dbReference type="NCBI Taxonomy" id="1930277"/>
    <lineage>
        <taxon>Bacteria</taxon>
        <taxon>Pseudomonadati</taxon>
        <taxon>Planctomycetota</taxon>
        <taxon>Planctomycetia</taxon>
        <taxon>Pirellulales</taxon>
        <taxon>Pirellulaceae</taxon>
        <taxon>Rosistilla</taxon>
    </lineage>
</organism>
<feature type="compositionally biased region" description="Basic and acidic residues" evidence="2">
    <location>
        <begin position="1651"/>
        <end position="1662"/>
    </location>
</feature>
<evidence type="ECO:0000256" key="3">
    <source>
        <dbReference type="SAM" id="Phobius"/>
    </source>
</evidence>
<feature type="region of interest" description="Disordered" evidence="2">
    <location>
        <begin position="1334"/>
        <end position="1376"/>
    </location>
</feature>
<dbReference type="Proteomes" id="UP000319557">
    <property type="component" value="Chromosome"/>
</dbReference>
<feature type="compositionally biased region" description="Basic and acidic residues" evidence="2">
    <location>
        <begin position="1403"/>
        <end position="1457"/>
    </location>
</feature>
<keyword evidence="5" id="KW-1185">Reference proteome</keyword>
<evidence type="ECO:0000313" key="5">
    <source>
        <dbReference type="Proteomes" id="UP000319557"/>
    </source>
</evidence>
<dbReference type="RefSeq" id="WP_145345436.1">
    <property type="nucleotide sequence ID" value="NZ_CP036261.1"/>
</dbReference>
<feature type="region of interest" description="Disordered" evidence="2">
    <location>
        <begin position="1287"/>
        <end position="1313"/>
    </location>
</feature>
<feature type="transmembrane region" description="Helical" evidence="3">
    <location>
        <begin position="56"/>
        <end position="73"/>
    </location>
</feature>
<feature type="compositionally biased region" description="Basic and acidic residues" evidence="2">
    <location>
        <begin position="1194"/>
        <end position="1218"/>
    </location>
</feature>
<accession>A0A517M082</accession>
<feature type="region of interest" description="Disordered" evidence="2">
    <location>
        <begin position="1124"/>
        <end position="1226"/>
    </location>
</feature>
<feature type="region of interest" description="Disordered" evidence="2">
    <location>
        <begin position="1609"/>
        <end position="1922"/>
    </location>
</feature>
<feature type="compositionally biased region" description="Low complexity" evidence="2">
    <location>
        <begin position="1861"/>
        <end position="1870"/>
    </location>
</feature>
<feature type="compositionally biased region" description="Polar residues" evidence="2">
    <location>
        <begin position="1734"/>
        <end position="1754"/>
    </location>
</feature>
<feature type="compositionally biased region" description="Low complexity" evidence="2">
    <location>
        <begin position="1694"/>
        <end position="1733"/>
    </location>
</feature>
<feature type="transmembrane region" description="Helical" evidence="3">
    <location>
        <begin position="151"/>
        <end position="171"/>
    </location>
</feature>
<evidence type="ECO:0000313" key="4">
    <source>
        <dbReference type="EMBL" id="QDS88298.1"/>
    </source>
</evidence>
<feature type="compositionally biased region" description="Basic and acidic residues" evidence="2">
    <location>
        <begin position="1134"/>
        <end position="1144"/>
    </location>
</feature>
<keyword evidence="1" id="KW-0175">Coiled coil</keyword>
<feature type="compositionally biased region" description="Basic and acidic residues" evidence="2">
    <location>
        <begin position="1060"/>
        <end position="1080"/>
    </location>
</feature>
<dbReference type="EMBL" id="CP036261">
    <property type="protein sequence ID" value="QDS88298.1"/>
    <property type="molecule type" value="Genomic_DNA"/>
</dbReference>
<proteinExistence type="predicted"/>
<feature type="compositionally biased region" description="Low complexity" evidence="2">
    <location>
        <begin position="1664"/>
        <end position="1680"/>
    </location>
</feature>
<feature type="compositionally biased region" description="Low complexity" evidence="2">
    <location>
        <begin position="1154"/>
        <end position="1193"/>
    </location>
</feature>
<feature type="transmembrane region" description="Helical" evidence="3">
    <location>
        <begin position="23"/>
        <end position="50"/>
    </location>
</feature>
<feature type="region of interest" description="Disordered" evidence="2">
    <location>
        <begin position="1390"/>
        <end position="1531"/>
    </location>
</feature>
<name>A0A517M082_9BACT</name>
<gene>
    <name evidence="4" type="ORF">EC9_24880</name>
</gene>
<feature type="compositionally biased region" description="Basic and acidic residues" evidence="2">
    <location>
        <begin position="1288"/>
        <end position="1312"/>
    </location>
</feature>
<protein>
    <submittedName>
        <fullName evidence="4">Uncharacterized protein</fullName>
    </submittedName>
</protein>
<keyword evidence="3" id="KW-0812">Transmembrane</keyword>
<sequence>MSNLSPQTAAKLSEFGSRQKRLLILRAVCVGIVSLLVLMSLVAVVDWLWILSSGTRWGLSLASYTIVIGLVWWTSLRRWFAPQDPESLAASFEVAEPELRENLLAAVELSKEEAASNGSSQFRQLLQDKVARNIGSVDVRGLLPVRLIGRWLVGAIAIACLFGILVSMPGWSFRQLITRAMIPGANLDRVSNTKVRVLQPSPASQIVPRGETVGVVVELSGPEVNEVTLESYSESTGLNRQMMRAQGERRFAANITVRDPRVDYQILAGDAITRHYSLESRPRPRVEAFQKIYHYPDYTQLQDETITETNGDLIALEGTQVDLLLGTDQPVTKAQLVIEPLGTDNLWTIDAIRRDDGLLAATVPIRQAGVFKVHLESEETGFENTFSPKYEIRPEPDMIPRVGFLQQQETTLLRPANDIVPLMAMAEDDLPLDTLRQMVSVNGGRWIATPLEITPAAQVTKNWEMDLLALKVKSGDTVSTKMVAIDRKGQRGESVPLKIVITSDDFDANRHDALTVKAFVADRLGQLTLALTASSDNADEIFKRNQETRQFSQVDRVALLDIANKIEQESADAAAVVATLMPKIPPGLDAYDLELTLRMLSKIQRELAGELKSFIPAMNVVEADWKIKSDRYKHYHHHFKQAGETARWLDDRFRTIVSHDLMAGVAIDLDGIYQLQKAIVDSGDRFSETRLRRQQHVAINYVHALEDLMEAHAPRLRRQSEGTYRGVQDMVARFREQMQLALDNADDHSPLQRVTEQFSNELHNRLNQSLPDGSLPEHLGNARRDLAQRTRTLADPIDLTNREAQGLAETQKKLLAAKDSEDVALATEANRLQRAAFDWRLASMRDQVADRRKANELRPDPLPSMVADLSLLQRAIDHVFTQWDAAASETETQQTLQNMRIIRDAFRQLEVGHRIAAAQPLAGKLLAEERWDSQAFASRVEGPRLWDGISKEIEIAAADAKSARYPDDVGNRINELRWGGPLGKAGQLIAMRRWRREPVSAATGVETMVNRFQERMVEIAPIMADARKRIADLIPSIPQLAETLADKARQLEEETAALAEEAKADAEKAEQEAKAEEKSAEAAAEQAAEKAATEAARQEKLEALQEEQQSLTEELQALLAALAEDASNQDLMDDEGRQRARDADDSIGMIQQPAEKSAQELQAAAESPAASKQAEALQEAAKQQEQLADALDQVGEHFEKLDAGEDVAESRETLRQAETELPNGRELAKEYARLERLSDIAERAESEQEKLLAQLERELQKSPEMQAALSDIAAEATAQALQALDFAKQQEDETRRALERSDPTIRAEKQKLQQDLQQVAREASAVADRMLAVANNQAKRADQPKTAEKANQAREQLQSAANEARQLSENNLLSEMQQAAADVNKKLQEAMESVKQVSQEAKQAADKEVSDQKQKDRMKRDAENDAKQLKTRMVQEARQAEQHADNYQRQADQRIRSAEANLRNQEREAAKAEQEAKKYPDSQWHQENAENTRQRVEETRKVAEAEKQLSEDAKQRKKAASESKQQMEKMDLGKFDAANPAAQLAQRVTEKSAEMIEQLAQKMEAVADSAIDDKQLASTVPELEAAQRKQESLGEDVQVASEDLARAARHEKRMNQSPATAAKLDKAAQEVAKVAENQIAAAENKAAQAAEKARKGEDKPEGDAATPAAQAAEAIQQARDAIGEQAEGVADMLAQSQAAKAAAEQRSDASPSDTNPSTAESAATPASDPADPSNGNQANEASPTGQPPAGQTASAKPPSGESADSPAANPTGDSPANDEPAAAAGSPSGEETASASPPAGQGGQSPTASRPNESTAARGQRLAEMLDDLDRAIVAASSQSEPSGQSGQPTSTPSAALPSIAEMAANQAAAMSKRRSENQQPSSPPTPPGEAAVAEGEGAELDQMSDQALAAGKFDRSGSDWGKLREQNVENATAGNRSEFASQYSDQIKAYFKVIAERSRK</sequence>
<feature type="compositionally biased region" description="Low complexity" evidence="2">
    <location>
        <begin position="1635"/>
        <end position="1650"/>
    </location>
</feature>
<feature type="compositionally biased region" description="Basic and acidic residues" evidence="2">
    <location>
        <begin position="1464"/>
        <end position="1480"/>
    </location>
</feature>